<dbReference type="EMBL" id="CP003842">
    <property type="protein sequence ID" value="AFS81243.1"/>
    <property type="molecule type" value="Genomic_DNA"/>
</dbReference>
<dbReference type="KEGG" id="nkr:NKOR_06855"/>
<dbReference type="HOGENOM" id="CLU_2874895_0_0_2"/>
<proteinExistence type="predicted"/>
<organism evidence="1 2">
    <name type="scientific">Candidatus Nitrosopumilus koreensis AR1</name>
    <dbReference type="NCBI Taxonomy" id="1229908"/>
    <lineage>
        <taxon>Archaea</taxon>
        <taxon>Nitrososphaerota</taxon>
        <taxon>Nitrososphaeria</taxon>
        <taxon>Nitrosopumilales</taxon>
        <taxon>Nitrosopumilaceae</taxon>
        <taxon>Nitrosopumilus</taxon>
    </lineage>
</organism>
<accession>K0B4Y8</accession>
<evidence type="ECO:0000313" key="2">
    <source>
        <dbReference type="Proteomes" id="UP000006101"/>
    </source>
</evidence>
<reference evidence="1 2" key="1">
    <citation type="journal article" date="2012" name="J. Bacteriol.">
        <title>Draft Genome Sequence of an Ammonia-Oxidizing Archaeon, "Candidatus Nitrosopumilus koreensis" AR1, from Marine Sediment.</title>
        <authorList>
            <person name="Park S.J."/>
            <person name="Kim J.G."/>
            <person name="Jung M.Y."/>
            <person name="Kim S.J."/>
            <person name="Cha I.T."/>
            <person name="Kwon K."/>
            <person name="Lee J.H."/>
            <person name="Rhee S.K."/>
        </authorList>
    </citation>
    <scope>NUCLEOTIDE SEQUENCE [LARGE SCALE GENOMIC DNA]</scope>
    <source>
        <strain evidence="1 2">AR1</strain>
    </source>
</reference>
<sequence length="63" mass="7362">MSFFDRGFFTKPIFFREYFSVEKSSIAFPLFPEQTNCSVTADASFNPRDFNLIPFFLKTSDNT</sequence>
<dbReference type="Proteomes" id="UP000006101">
    <property type="component" value="Chromosome"/>
</dbReference>
<evidence type="ECO:0000313" key="1">
    <source>
        <dbReference type="EMBL" id="AFS81243.1"/>
    </source>
</evidence>
<gene>
    <name evidence="1" type="ORF">NKOR_06855</name>
</gene>
<dbReference type="AlphaFoldDB" id="K0B4Y8"/>
<keyword evidence="2" id="KW-1185">Reference proteome</keyword>
<name>K0B4Y8_9ARCH</name>
<protein>
    <submittedName>
        <fullName evidence="1">Uncharacterized protein</fullName>
    </submittedName>
</protein>